<reference evidence="3" key="1">
    <citation type="submission" date="2021-12" db="EMBL/GenBank/DDBJ databases">
        <title>Alicyclobacillaceae gen. nov., sp. nov., isolated from chalcocite enrichment system.</title>
        <authorList>
            <person name="Jiang Z."/>
        </authorList>
    </citation>
    <scope>NUCLEOTIDE SEQUENCE</scope>
    <source>
        <strain evidence="3">MYW30-H2</strain>
    </source>
</reference>
<protein>
    <recommendedName>
        <fullName evidence="5">DUF4367 domain-containing protein</fullName>
    </recommendedName>
</protein>
<feature type="region of interest" description="Disordered" evidence="1">
    <location>
        <begin position="25"/>
        <end position="73"/>
    </location>
</feature>
<accession>A0ABY4CPK7</accession>
<keyword evidence="2" id="KW-0732">Signal</keyword>
<evidence type="ECO:0000256" key="1">
    <source>
        <dbReference type="SAM" id="MobiDB-lite"/>
    </source>
</evidence>
<feature type="chain" id="PRO_5046760996" description="DUF4367 domain-containing protein" evidence="2">
    <location>
        <begin position="25"/>
        <end position="212"/>
    </location>
</feature>
<evidence type="ECO:0008006" key="5">
    <source>
        <dbReference type="Google" id="ProtNLM"/>
    </source>
</evidence>
<keyword evidence="4" id="KW-1185">Reference proteome</keyword>
<dbReference type="Proteomes" id="UP000830167">
    <property type="component" value="Chromosome"/>
</dbReference>
<gene>
    <name evidence="3" type="ORF">LSG31_09860</name>
</gene>
<dbReference type="EMBL" id="CP089291">
    <property type="protein sequence ID" value="UOF92428.1"/>
    <property type="molecule type" value="Genomic_DNA"/>
</dbReference>
<evidence type="ECO:0000313" key="3">
    <source>
        <dbReference type="EMBL" id="UOF92428.1"/>
    </source>
</evidence>
<evidence type="ECO:0000256" key="2">
    <source>
        <dbReference type="SAM" id="SignalP"/>
    </source>
</evidence>
<proteinExistence type="predicted"/>
<dbReference type="PROSITE" id="PS51257">
    <property type="entry name" value="PROKAR_LIPOPROTEIN"/>
    <property type="match status" value="1"/>
</dbReference>
<name>A0ABY4CPK7_9BACL</name>
<sequence length="212" mass="23719">MKPWILPIWLVSVLLLSGCGETMTKTNEPQKGVQVSSTNTAIPKTTSNSNLTTHTNPSQSSNSQTLPSTNKSSQIQPNHVFIQFQAITYTNEQKNQFLQEAQKVGVTQPFVPTIMNNNENFFARAGKNFVSFIYGSMIIRESTKKLKLMNVIDAGNVKLKNGISATFLITPDYGGWYLTFWMNKTYIEVGGSTYLFSQEMLTKIAESMQPLK</sequence>
<feature type="compositionally biased region" description="Polar residues" evidence="1">
    <location>
        <begin position="59"/>
        <end position="73"/>
    </location>
</feature>
<evidence type="ECO:0000313" key="4">
    <source>
        <dbReference type="Proteomes" id="UP000830167"/>
    </source>
</evidence>
<feature type="compositionally biased region" description="Polar residues" evidence="1">
    <location>
        <begin position="25"/>
        <end position="44"/>
    </location>
</feature>
<feature type="compositionally biased region" description="Low complexity" evidence="1">
    <location>
        <begin position="45"/>
        <end position="58"/>
    </location>
</feature>
<dbReference type="RefSeq" id="WP_347439094.1">
    <property type="nucleotide sequence ID" value="NZ_CP089291.1"/>
</dbReference>
<organism evidence="3 4">
    <name type="scientific">Fodinisporobacter ferrooxydans</name>
    <dbReference type="NCBI Taxonomy" id="2901836"/>
    <lineage>
        <taxon>Bacteria</taxon>
        <taxon>Bacillati</taxon>
        <taxon>Bacillota</taxon>
        <taxon>Bacilli</taxon>
        <taxon>Bacillales</taxon>
        <taxon>Alicyclobacillaceae</taxon>
        <taxon>Fodinisporobacter</taxon>
    </lineage>
</organism>
<feature type="signal peptide" evidence="2">
    <location>
        <begin position="1"/>
        <end position="24"/>
    </location>
</feature>